<evidence type="ECO:0000313" key="5">
    <source>
        <dbReference type="Proteomes" id="UP000005240"/>
    </source>
</evidence>
<dbReference type="Gene3D" id="2.60.40.200">
    <property type="entry name" value="Superoxide dismutase, copper/zinc binding domain"/>
    <property type="match status" value="1"/>
</dbReference>
<dbReference type="GO" id="GO:0006801">
    <property type="term" value="P:superoxide metabolic process"/>
    <property type="evidence" value="ECO:0007669"/>
    <property type="project" value="InterPro"/>
</dbReference>
<feature type="chain" id="PRO_5008110151" evidence="1">
    <location>
        <begin position="21"/>
        <end position="189"/>
    </location>
</feature>
<dbReference type="VEuPathDB" id="FungiDB:PTTG_03035"/>
<reference evidence="3" key="1">
    <citation type="submission" date="2009-11" db="EMBL/GenBank/DDBJ databases">
        <authorList>
            <consortium name="The Broad Institute Genome Sequencing Platform"/>
            <person name="Ward D."/>
            <person name="Feldgarden M."/>
            <person name="Earl A."/>
            <person name="Young S.K."/>
            <person name="Zeng Q."/>
            <person name="Koehrsen M."/>
            <person name="Alvarado L."/>
            <person name="Berlin A."/>
            <person name="Bochicchio J."/>
            <person name="Borenstein D."/>
            <person name="Chapman S.B."/>
            <person name="Chen Z."/>
            <person name="Engels R."/>
            <person name="Freedman E."/>
            <person name="Gellesch M."/>
            <person name="Goldberg J."/>
            <person name="Griggs A."/>
            <person name="Gujja S."/>
            <person name="Heilman E."/>
            <person name="Heiman D."/>
            <person name="Hepburn T."/>
            <person name="Howarth C."/>
            <person name="Jen D."/>
            <person name="Larson L."/>
            <person name="Lewis B."/>
            <person name="Mehta T."/>
            <person name="Park D."/>
            <person name="Pearson M."/>
            <person name="Roberts A."/>
            <person name="Saif S."/>
            <person name="Shea T."/>
            <person name="Shenoy N."/>
            <person name="Sisk P."/>
            <person name="Stolte C."/>
            <person name="Sykes S."/>
            <person name="Thomson T."/>
            <person name="Walk T."/>
            <person name="White J."/>
            <person name="Yandava C."/>
            <person name="Izard J."/>
            <person name="Baranova O.V."/>
            <person name="Blanton J.M."/>
            <person name="Tanner A.C."/>
            <person name="Dewhirst F.E."/>
            <person name="Haas B."/>
            <person name="Nusbaum C."/>
            <person name="Birren B."/>
        </authorList>
    </citation>
    <scope>NUCLEOTIDE SEQUENCE [LARGE SCALE GENOMIC DNA]</scope>
    <source>
        <strain evidence="3">1-1 BBBD Race 1</strain>
    </source>
</reference>
<evidence type="ECO:0000313" key="3">
    <source>
        <dbReference type="EMBL" id="OAV94494.1"/>
    </source>
</evidence>
<dbReference type="OrthoDB" id="159229at2759"/>
<organism evidence="3">
    <name type="scientific">Puccinia triticina (isolate 1-1 / race 1 (BBBD))</name>
    <name type="common">Brown leaf rust fungus</name>
    <dbReference type="NCBI Taxonomy" id="630390"/>
    <lineage>
        <taxon>Eukaryota</taxon>
        <taxon>Fungi</taxon>
        <taxon>Dikarya</taxon>
        <taxon>Basidiomycota</taxon>
        <taxon>Pucciniomycotina</taxon>
        <taxon>Pucciniomycetes</taxon>
        <taxon>Pucciniales</taxon>
        <taxon>Pucciniaceae</taxon>
        <taxon>Puccinia</taxon>
    </lineage>
</organism>
<feature type="domain" description="Superoxide dismutase copper/zinc binding" evidence="2">
    <location>
        <begin position="56"/>
        <end position="176"/>
    </location>
</feature>
<gene>
    <name evidence="3" type="ORF">PTTG_03035</name>
</gene>
<evidence type="ECO:0000256" key="1">
    <source>
        <dbReference type="SAM" id="SignalP"/>
    </source>
</evidence>
<dbReference type="InterPro" id="IPR053257">
    <property type="entry name" value="Cu-only_SOD"/>
</dbReference>
<feature type="signal peptide" evidence="1">
    <location>
        <begin position="1"/>
        <end position="20"/>
    </location>
</feature>
<sequence length="189" mass="20297">MRFSFISGSVWLFLCKYSQGHPQTPQTPFQPSTLRSGAQPMHARAILMSPIGAPIYGLVEFRGTNLTDVQVEVIVYGLDNLLPHTEHAYHIHTNPIGADGNCEAAGGHLTPNGIPDSVPCNPSLPRACQEGDLSGKHGLLPGGKRVVHLAYTDNTLNFNAPENGIVGRGLVIHDGKARIACGNIVMMRN</sequence>
<dbReference type="InterPro" id="IPR001424">
    <property type="entry name" value="SOD_Cu_Zn_dom"/>
</dbReference>
<proteinExistence type="predicted"/>
<reference evidence="4 5" key="3">
    <citation type="journal article" date="2017" name="G3 (Bethesda)">
        <title>Comparative analysis highlights variable genome content of wheat rusts and divergence of the mating loci.</title>
        <authorList>
            <person name="Cuomo C.A."/>
            <person name="Bakkeren G."/>
            <person name="Khalil H.B."/>
            <person name="Panwar V."/>
            <person name="Joly D."/>
            <person name="Linning R."/>
            <person name="Sakthikumar S."/>
            <person name="Song X."/>
            <person name="Adiconis X."/>
            <person name="Fan L."/>
            <person name="Goldberg J.M."/>
            <person name="Levin J.Z."/>
            <person name="Young S."/>
            <person name="Zeng Q."/>
            <person name="Anikster Y."/>
            <person name="Bruce M."/>
            <person name="Wang M."/>
            <person name="Yin C."/>
            <person name="McCallum B."/>
            <person name="Szabo L.J."/>
            <person name="Hulbert S."/>
            <person name="Chen X."/>
            <person name="Fellers J.P."/>
        </authorList>
    </citation>
    <scope>NUCLEOTIDE SEQUENCE</scope>
    <source>
        <strain evidence="5">Isolate 1-1 / race 1 (BBBD)</strain>
        <strain evidence="4">isolate 1-1 / race 1 (BBBD)</strain>
    </source>
</reference>
<dbReference type="Proteomes" id="UP000005240">
    <property type="component" value="Unassembled WGS sequence"/>
</dbReference>
<dbReference type="GO" id="GO:0046872">
    <property type="term" value="F:metal ion binding"/>
    <property type="evidence" value="ECO:0007669"/>
    <property type="project" value="InterPro"/>
</dbReference>
<dbReference type="Pfam" id="PF00080">
    <property type="entry name" value="Sod_Cu"/>
    <property type="match status" value="1"/>
</dbReference>
<evidence type="ECO:0000259" key="2">
    <source>
        <dbReference type="Pfam" id="PF00080"/>
    </source>
</evidence>
<accession>A0A180GPP9</accession>
<name>A0A180GPP9_PUCT1</name>
<dbReference type="PANTHER" id="PTHR20910">
    <property type="entry name" value="AGAP001623-PA"/>
    <property type="match status" value="1"/>
</dbReference>
<evidence type="ECO:0000313" key="4">
    <source>
        <dbReference type="EnsemblFungi" id="PTTG_03035-t43_1-p1"/>
    </source>
</evidence>
<reference evidence="3" key="2">
    <citation type="submission" date="2016-05" db="EMBL/GenBank/DDBJ databases">
        <title>Comparative analysis highlights variable genome content of wheat rusts and divergence of the mating loci.</title>
        <authorList>
            <person name="Cuomo C.A."/>
            <person name="Bakkeren G."/>
            <person name="Szabo L."/>
            <person name="Khalil H."/>
            <person name="Joly D."/>
            <person name="Goldberg J."/>
            <person name="Young S."/>
            <person name="Zeng Q."/>
            <person name="Fellers J."/>
        </authorList>
    </citation>
    <scope>NUCLEOTIDE SEQUENCE [LARGE SCALE GENOMIC DNA]</scope>
    <source>
        <strain evidence="3">1-1 BBBD Race 1</strain>
    </source>
</reference>
<dbReference type="PANTHER" id="PTHR20910:SF1">
    <property type="entry name" value="SUPEROXIDE DISMUTASE COPPER_ZINC BINDING DOMAIN-CONTAINING PROTEIN"/>
    <property type="match status" value="1"/>
</dbReference>
<dbReference type="EnsemblFungi" id="PTTG_03035-t43_1">
    <property type="protein sequence ID" value="PTTG_03035-t43_1-p1"/>
    <property type="gene ID" value="PTTG_03035"/>
</dbReference>
<reference evidence="4" key="4">
    <citation type="submission" date="2025-05" db="UniProtKB">
        <authorList>
            <consortium name="EnsemblFungi"/>
        </authorList>
    </citation>
    <scope>IDENTIFICATION</scope>
    <source>
        <strain evidence="4">isolate 1-1 / race 1 (BBBD)</strain>
    </source>
</reference>
<keyword evidence="5" id="KW-1185">Reference proteome</keyword>
<dbReference type="InterPro" id="IPR036423">
    <property type="entry name" value="SOD-like_Cu/Zn_dom_sf"/>
</dbReference>
<dbReference type="AlphaFoldDB" id="A0A180GPP9"/>
<protein>
    <submittedName>
        <fullName evidence="3">Copper/zinc superoxide dismutase</fullName>
    </submittedName>
    <submittedName>
        <fullName evidence="4">Sod_Cu domain-containing protein</fullName>
    </submittedName>
</protein>
<dbReference type="EMBL" id="ADAS02000039">
    <property type="protein sequence ID" value="OAV94494.1"/>
    <property type="molecule type" value="Genomic_DNA"/>
</dbReference>
<dbReference type="SUPFAM" id="SSF49329">
    <property type="entry name" value="Cu,Zn superoxide dismutase-like"/>
    <property type="match status" value="1"/>
</dbReference>
<keyword evidence="1" id="KW-0732">Signal</keyword>